<dbReference type="OrthoDB" id="8856529at2"/>
<proteinExistence type="predicted"/>
<dbReference type="PANTHER" id="PTHR36436">
    <property type="entry name" value="SLL5081 PROTEIN"/>
    <property type="match status" value="1"/>
</dbReference>
<reference evidence="1 2" key="1">
    <citation type="submission" date="2014-06" db="EMBL/GenBank/DDBJ databases">
        <title>Draft genome sequence of Bacillus manliponensis JCM 15802 (MCCC 1A00708).</title>
        <authorList>
            <person name="Lai Q."/>
            <person name="Liu Y."/>
            <person name="Shao Z."/>
        </authorList>
    </citation>
    <scope>NUCLEOTIDE SEQUENCE [LARGE SCALE GENOMIC DNA]</scope>
    <source>
        <strain evidence="1 2">JCM 15802</strain>
    </source>
</reference>
<evidence type="ECO:0000313" key="2">
    <source>
        <dbReference type="Proteomes" id="UP000027822"/>
    </source>
</evidence>
<dbReference type="PANTHER" id="PTHR36436:SF6">
    <property type="entry name" value="SLL5081 PROTEIN"/>
    <property type="match status" value="1"/>
</dbReference>
<sequence length="255" mass="29616">MTREIEALIEKHSLTHIKEKLLAHVFQCVKVIPTPITNLPIGSSKMGGVPDVSVTFEYPTYEGEPLSFIAQFNLVDLHKTGMKNDLPASGMLYFFYFDNENYEGFHEVYGNEYKRGSWRVMYDDAEQLQQIEGIDAKYPQCCLTFQVVEKLPELFIEDEDDSDRFLQLLEELMPDQYDNHQIFGEPFSVQNEVFEEMQEHVGAHHSDITLLFQVDSDEKNCHMAWGDMGMLYFCMANEDIKLRRFDKACCLLQSC</sequence>
<dbReference type="SUPFAM" id="SSF103032">
    <property type="entry name" value="Hypothetical protein YwqG"/>
    <property type="match status" value="1"/>
</dbReference>
<dbReference type="Pfam" id="PF09234">
    <property type="entry name" value="DUF1963"/>
    <property type="match status" value="1"/>
</dbReference>
<evidence type="ECO:0008006" key="3">
    <source>
        <dbReference type="Google" id="ProtNLM"/>
    </source>
</evidence>
<dbReference type="InterPro" id="IPR035948">
    <property type="entry name" value="YwqG-like_sf"/>
</dbReference>
<dbReference type="STRING" id="574376.BAMA_19550"/>
<dbReference type="eggNOG" id="COG3878">
    <property type="taxonomic scope" value="Bacteria"/>
</dbReference>
<dbReference type="AlphaFoldDB" id="A0A073K0L2"/>
<accession>A0A073K0L2</accession>
<evidence type="ECO:0000313" key="1">
    <source>
        <dbReference type="EMBL" id="KEK19962.1"/>
    </source>
</evidence>
<dbReference type="EMBL" id="JOTN01000005">
    <property type="protein sequence ID" value="KEK19962.1"/>
    <property type="molecule type" value="Genomic_DNA"/>
</dbReference>
<keyword evidence="2" id="KW-1185">Reference proteome</keyword>
<dbReference type="Proteomes" id="UP000027822">
    <property type="component" value="Unassembled WGS sequence"/>
</dbReference>
<comment type="caution">
    <text evidence="1">The sequence shown here is derived from an EMBL/GenBank/DDBJ whole genome shotgun (WGS) entry which is preliminary data.</text>
</comment>
<dbReference type="InterPro" id="IPR015315">
    <property type="entry name" value="DUF1963"/>
</dbReference>
<dbReference type="Gene3D" id="2.30.320.10">
    <property type="entry name" value="YwqG-like"/>
    <property type="match status" value="1"/>
</dbReference>
<organism evidence="1 2">
    <name type="scientific">Bacillus manliponensis</name>
    <dbReference type="NCBI Taxonomy" id="574376"/>
    <lineage>
        <taxon>Bacteria</taxon>
        <taxon>Bacillati</taxon>
        <taxon>Bacillota</taxon>
        <taxon>Bacilli</taxon>
        <taxon>Bacillales</taxon>
        <taxon>Bacillaceae</taxon>
        <taxon>Bacillus</taxon>
        <taxon>Bacillus cereus group</taxon>
    </lineage>
</organism>
<dbReference type="RefSeq" id="WP_034638213.1">
    <property type="nucleotide sequence ID" value="NZ_CBCSJC010000007.1"/>
</dbReference>
<gene>
    <name evidence="1" type="ORF">BAMA_19550</name>
</gene>
<name>A0A073K0L2_9BACI</name>
<protein>
    <recommendedName>
        <fullName evidence="3">Cytoplasmic protein</fullName>
    </recommendedName>
</protein>